<dbReference type="InterPro" id="IPR036691">
    <property type="entry name" value="Endo/exonu/phosph_ase_sf"/>
</dbReference>
<accession>A0ABW7MQS5</accession>
<sequence length="389" mass="44610">MKRFLIFTGFLLSGIFIKAQTQENPSFGSENTFEIMTWNIETFPKNGQISIDYATQIIEALNVDFIAIQEVSEIAAFDQLVSNLTNYKGKIESTYYDGLAFLYKPDVITINKVYRIYSTSAYWNTFPRAPMVIDITYQNQKIFIINNHLKCCGDGLLNLSDPSDEEYRRYEAMYLLKSFMDLDLPNENIILVGDLNDELTDPSINNVFEDVLNDPTNYLFTDFDIATGNSSHWSYPSWPSHLDHILISNELFDEFGLSDSSIQTLKIEDYLTGGWDEYNQNVTDHRPVALKLLMDSGLGIKEVPEKDTTQFINYPNPFKSETTFSFHNTYGNAEIQIYNVLGQLILSEKIPNGQTVYQWTPKGLTIGIYYVKLILDKKEVGNRKVILSK</sequence>
<keyword evidence="4" id="KW-0540">Nuclease</keyword>
<proteinExistence type="predicted"/>
<comment type="caution">
    <text evidence="4">The sequence shown here is derived from an EMBL/GenBank/DDBJ whole genome shotgun (WGS) entry which is preliminary data.</text>
</comment>
<keyword evidence="1" id="KW-0732">Signal</keyword>
<feature type="domain" description="Endonuclease/exonuclease/phosphatase" evidence="2">
    <location>
        <begin position="36"/>
        <end position="252"/>
    </location>
</feature>
<dbReference type="Proteomes" id="UP001610104">
    <property type="component" value="Unassembled WGS sequence"/>
</dbReference>
<dbReference type="InterPro" id="IPR026444">
    <property type="entry name" value="Secre_tail"/>
</dbReference>
<dbReference type="InterPro" id="IPR005135">
    <property type="entry name" value="Endo/exonuclease/phosphatase"/>
</dbReference>
<dbReference type="Pfam" id="PF03372">
    <property type="entry name" value="Exo_endo_phos"/>
    <property type="match status" value="1"/>
</dbReference>
<dbReference type="NCBIfam" id="TIGR04183">
    <property type="entry name" value="Por_Secre_tail"/>
    <property type="match status" value="1"/>
</dbReference>
<dbReference type="RefSeq" id="WP_395438245.1">
    <property type="nucleotide sequence ID" value="NZ_JBAWKC010000003.1"/>
</dbReference>
<dbReference type="SUPFAM" id="SSF56219">
    <property type="entry name" value="DNase I-like"/>
    <property type="match status" value="1"/>
</dbReference>
<name>A0ABW7MQS5_9FLAO</name>
<reference evidence="4 5" key="1">
    <citation type="submission" date="2024-02" db="EMBL/GenBank/DDBJ databases">
        <title>A Gaetbulibacter species isolated from tidal flats and genomic insights of their niches.</title>
        <authorList>
            <person name="Ye Y."/>
        </authorList>
    </citation>
    <scope>NUCLEOTIDE SEQUENCE [LARGE SCALE GENOMIC DNA]</scope>
    <source>
        <strain evidence="4 5">KEM-8</strain>
    </source>
</reference>
<evidence type="ECO:0000259" key="3">
    <source>
        <dbReference type="Pfam" id="PF18962"/>
    </source>
</evidence>
<evidence type="ECO:0000259" key="2">
    <source>
        <dbReference type="Pfam" id="PF03372"/>
    </source>
</evidence>
<gene>
    <name evidence="4" type="ORF">V8G56_09625</name>
</gene>
<keyword evidence="4" id="KW-0378">Hydrolase</keyword>
<dbReference type="GO" id="GO:0004519">
    <property type="term" value="F:endonuclease activity"/>
    <property type="evidence" value="ECO:0007669"/>
    <property type="project" value="UniProtKB-KW"/>
</dbReference>
<evidence type="ECO:0000313" key="4">
    <source>
        <dbReference type="EMBL" id="MFH6768995.1"/>
    </source>
</evidence>
<keyword evidence="5" id="KW-1185">Reference proteome</keyword>
<organism evidence="4 5">
    <name type="scientific">Gaetbulibacter aquiaggeris</name>
    <dbReference type="NCBI Taxonomy" id="1735373"/>
    <lineage>
        <taxon>Bacteria</taxon>
        <taxon>Pseudomonadati</taxon>
        <taxon>Bacteroidota</taxon>
        <taxon>Flavobacteriia</taxon>
        <taxon>Flavobacteriales</taxon>
        <taxon>Flavobacteriaceae</taxon>
        <taxon>Gaetbulibacter</taxon>
    </lineage>
</organism>
<dbReference type="Gene3D" id="3.60.10.10">
    <property type="entry name" value="Endonuclease/exonuclease/phosphatase"/>
    <property type="match status" value="1"/>
</dbReference>
<feature type="domain" description="Secretion system C-terminal sorting" evidence="3">
    <location>
        <begin position="314"/>
        <end position="386"/>
    </location>
</feature>
<evidence type="ECO:0000256" key="1">
    <source>
        <dbReference type="ARBA" id="ARBA00022729"/>
    </source>
</evidence>
<dbReference type="EMBL" id="JBAWKC010000003">
    <property type="protein sequence ID" value="MFH6768995.1"/>
    <property type="molecule type" value="Genomic_DNA"/>
</dbReference>
<keyword evidence="4" id="KW-0255">Endonuclease</keyword>
<protein>
    <submittedName>
        <fullName evidence="4">Endonuclease/exonuclease/phosphatase family protein</fullName>
    </submittedName>
</protein>
<dbReference type="Pfam" id="PF18962">
    <property type="entry name" value="Por_Secre_tail"/>
    <property type="match status" value="1"/>
</dbReference>
<evidence type="ECO:0000313" key="5">
    <source>
        <dbReference type="Proteomes" id="UP001610104"/>
    </source>
</evidence>